<sequence>MLNWKYSFERLSKHKYVAHIIHPKKVICICGKIIKLNWKLEEDYLNDHIQRSGCKADEGQRTLYNWFKPTEVVVEEKEKYDSDVYDNMDEDDLIQIDERNEDQNQEFSSIEILNVNAKNPPKKYYCIGLRSAEISKYIQRTLA</sequence>
<evidence type="ECO:0000313" key="4">
    <source>
        <dbReference type="EMBL" id="EXX73969.1"/>
    </source>
</evidence>
<organism evidence="2 5">
    <name type="scientific">Rhizophagus irregularis (strain DAOM 197198w)</name>
    <name type="common">Glomus intraradices</name>
    <dbReference type="NCBI Taxonomy" id="1432141"/>
    <lineage>
        <taxon>Eukaryota</taxon>
        <taxon>Fungi</taxon>
        <taxon>Fungi incertae sedis</taxon>
        <taxon>Mucoromycota</taxon>
        <taxon>Glomeromycotina</taxon>
        <taxon>Glomeromycetes</taxon>
        <taxon>Glomerales</taxon>
        <taxon>Glomeraceae</taxon>
        <taxon>Rhizophagus</taxon>
    </lineage>
</organism>
<comment type="caution">
    <text evidence="2">The sequence shown here is derived from an EMBL/GenBank/DDBJ whole genome shotgun (WGS) entry which is preliminary data.</text>
</comment>
<dbReference type="AlphaFoldDB" id="A0A015IDU7"/>
<accession>A0A015IDU7</accession>
<dbReference type="EMBL" id="JEMT01028237">
    <property type="protein sequence ID" value="EXX55302.1"/>
    <property type="molecule type" value="Genomic_DNA"/>
</dbReference>
<keyword evidence="5" id="KW-1185">Reference proteome</keyword>
<dbReference type="EMBL" id="JEMT01013397">
    <property type="protein sequence ID" value="EXX73969.1"/>
    <property type="molecule type" value="Genomic_DNA"/>
</dbReference>
<evidence type="ECO:0000313" key="2">
    <source>
        <dbReference type="EMBL" id="EXX55302.1"/>
    </source>
</evidence>
<evidence type="ECO:0000313" key="1">
    <source>
        <dbReference type="EMBL" id="EXX55301.1"/>
    </source>
</evidence>
<dbReference type="EMBL" id="JEMT01022753">
    <property type="protein sequence ID" value="EXX64846.1"/>
    <property type="molecule type" value="Genomic_DNA"/>
</dbReference>
<gene>
    <name evidence="4" type="ORF">RirG_055460</name>
    <name evidence="3" type="ORF">RirG_138900</name>
    <name evidence="1" type="ORF">RirG_226570</name>
    <name evidence="2" type="ORF">RirG_226580</name>
</gene>
<name>A0A015IDU7_RHIIW</name>
<dbReference type="HOGENOM" id="CLU_009065_1_0_1"/>
<protein>
    <submittedName>
        <fullName evidence="2">Uncharacterized protein</fullName>
    </submittedName>
</protein>
<proteinExistence type="predicted"/>
<evidence type="ECO:0000313" key="3">
    <source>
        <dbReference type="EMBL" id="EXX64846.1"/>
    </source>
</evidence>
<reference evidence="2 5" key="1">
    <citation type="submission" date="2014-02" db="EMBL/GenBank/DDBJ databases">
        <title>Single nucleus genome sequencing reveals high similarity among nuclei of an endomycorrhizal fungus.</title>
        <authorList>
            <person name="Lin K."/>
            <person name="Geurts R."/>
            <person name="Zhang Z."/>
            <person name="Limpens E."/>
            <person name="Saunders D.G."/>
            <person name="Mu D."/>
            <person name="Pang E."/>
            <person name="Cao H."/>
            <person name="Cha H."/>
            <person name="Lin T."/>
            <person name="Zhou Q."/>
            <person name="Shang Y."/>
            <person name="Li Y."/>
            <person name="Ivanov S."/>
            <person name="Sharma T."/>
            <person name="Velzen R.V."/>
            <person name="Ruijter N.D."/>
            <person name="Aanen D.K."/>
            <person name="Win J."/>
            <person name="Kamoun S."/>
            <person name="Bisseling T."/>
            <person name="Huang S."/>
        </authorList>
    </citation>
    <scope>NUCLEOTIDE SEQUENCE [LARGE SCALE GENOMIC DNA]</scope>
    <source>
        <strain evidence="2">DAOM 197198w</strain>
        <strain evidence="5">DAOM197198w</strain>
    </source>
</reference>
<dbReference type="OrthoDB" id="2388513at2759"/>
<dbReference type="EMBL" id="JEMT01028237">
    <property type="protein sequence ID" value="EXX55301.1"/>
    <property type="molecule type" value="Genomic_DNA"/>
</dbReference>
<dbReference type="Proteomes" id="UP000022910">
    <property type="component" value="Unassembled WGS sequence"/>
</dbReference>
<evidence type="ECO:0000313" key="5">
    <source>
        <dbReference type="Proteomes" id="UP000022910"/>
    </source>
</evidence>